<dbReference type="PANTHER" id="PTHR47027:SF20">
    <property type="entry name" value="REVERSE TRANSCRIPTASE-LIKE PROTEIN WITH RNA-DIRECTED DNA POLYMERASE DOMAIN"/>
    <property type="match status" value="1"/>
</dbReference>
<dbReference type="InterPro" id="IPR043502">
    <property type="entry name" value="DNA/RNA_pol_sf"/>
</dbReference>
<keyword evidence="3" id="KW-1185">Reference proteome</keyword>
<evidence type="ECO:0000313" key="3">
    <source>
        <dbReference type="Proteomes" id="UP000479000"/>
    </source>
</evidence>
<dbReference type="Pfam" id="PF00078">
    <property type="entry name" value="RVT_1"/>
    <property type="match status" value="1"/>
</dbReference>
<dbReference type="Gene3D" id="3.30.70.270">
    <property type="match status" value="1"/>
</dbReference>
<feature type="domain" description="Reverse transcriptase" evidence="1">
    <location>
        <begin position="197"/>
        <end position="474"/>
    </location>
</feature>
<evidence type="ECO:0000259" key="1">
    <source>
        <dbReference type="PROSITE" id="PS50878"/>
    </source>
</evidence>
<dbReference type="PROSITE" id="PS50878">
    <property type="entry name" value="RT_POL"/>
    <property type="match status" value="1"/>
</dbReference>
<dbReference type="AlphaFoldDB" id="A0A6H5GML3"/>
<sequence length="810" mass="92073">MALYDNKHYLLSHIRNSFITSDDSDLQFGLRRPKGRMERTSSVAEKKKAPKMKNIKWSLPARPLTKISGEKLEIVPVIQPHFSSARMLSVKLWGRQRVETYSMDDVVACELTEHKSNGRSIFICIINSGEALIVEKDNVSPLSSTGRVILARSLTTSEAEQRMMPRIWAGRKPSRSKPKPAAESPKKVYEQGKIFYCRRPLGAVPQEWGEVLLKMIPKTADVEDPAKHRPIALIQTIVKCFTYCVCERILEWAEMERAIPEAQAGFRRGRGCRDNVFVLSSLIGLRLQRSKGKLFCAFVDYRDAFGSVPHNMLWHVLSEMGIRGSILRVLSSLYSHARAAVKTEDGVTSFFRVTRGVLQGDSCSPVLFSLYLSGLDNYIRSRGFGGINVDGSNDIMTLCYADDLCILGDSKTDIEGKLGALFEFSESMGLKLNPEKTKVVLFSKRGGMGTDLRYLVGTDSIQGASQYIYLGVPFASSGIFAKAQTRFRSKALAAWGAARQTLMTARLDHWDSIERLMDALVESVLLYNAEVWGVRYMDELESVQARLLKNVLMLPRSTPGYLLRLETGRSRLSVKILDRAMSWLIRLLRMPPDRYPRMCYDQMLETMRRGTSHAKYNWAHQIRDLLVGIGYSDVWERQDGEEFARLRKEIRETCNMKHVYDDFARALTSSYSDLYRRLRFDGSSPEAYLTSDASLRIKRVMAQLRLSSQCLMSGWIDGAGYKIEQRGTCFLCNWGVAESLEHIFCHCTALATVRLRFFGTRRASWERVVNCLLSGLDVGESQMVTQFFLTYLRRRAYEERLLVEAGLMDE</sequence>
<dbReference type="EMBL" id="CADCXU010016016">
    <property type="protein sequence ID" value="CAB0005224.1"/>
    <property type="molecule type" value="Genomic_DNA"/>
</dbReference>
<organism evidence="2 3">
    <name type="scientific">Nesidiocoris tenuis</name>
    <dbReference type="NCBI Taxonomy" id="355587"/>
    <lineage>
        <taxon>Eukaryota</taxon>
        <taxon>Metazoa</taxon>
        <taxon>Ecdysozoa</taxon>
        <taxon>Arthropoda</taxon>
        <taxon>Hexapoda</taxon>
        <taxon>Insecta</taxon>
        <taxon>Pterygota</taxon>
        <taxon>Neoptera</taxon>
        <taxon>Paraneoptera</taxon>
        <taxon>Hemiptera</taxon>
        <taxon>Heteroptera</taxon>
        <taxon>Panheteroptera</taxon>
        <taxon>Cimicomorpha</taxon>
        <taxon>Miridae</taxon>
        <taxon>Dicyphina</taxon>
        <taxon>Nesidiocoris</taxon>
    </lineage>
</organism>
<dbReference type="InterPro" id="IPR000477">
    <property type="entry name" value="RT_dom"/>
</dbReference>
<dbReference type="SUPFAM" id="SSF56672">
    <property type="entry name" value="DNA/RNA polymerases"/>
    <property type="match status" value="1"/>
</dbReference>
<accession>A0A6H5GML3</accession>
<dbReference type="InterPro" id="IPR011993">
    <property type="entry name" value="PH-like_dom_sf"/>
</dbReference>
<dbReference type="Proteomes" id="UP000479000">
    <property type="component" value="Unassembled WGS sequence"/>
</dbReference>
<gene>
    <name evidence="2" type="ORF">NTEN_LOCUS10701</name>
</gene>
<dbReference type="PANTHER" id="PTHR47027">
    <property type="entry name" value="REVERSE TRANSCRIPTASE DOMAIN-CONTAINING PROTEIN"/>
    <property type="match status" value="1"/>
</dbReference>
<dbReference type="InterPro" id="IPR043128">
    <property type="entry name" value="Rev_trsase/Diguanyl_cyclase"/>
</dbReference>
<proteinExistence type="predicted"/>
<dbReference type="Gene3D" id="2.30.29.30">
    <property type="entry name" value="Pleckstrin-homology domain (PH domain)/Phosphotyrosine-binding domain (PTB)"/>
    <property type="match status" value="1"/>
</dbReference>
<dbReference type="CDD" id="cd01650">
    <property type="entry name" value="RT_nLTR_like"/>
    <property type="match status" value="1"/>
</dbReference>
<reference evidence="2 3" key="1">
    <citation type="submission" date="2020-02" db="EMBL/GenBank/DDBJ databases">
        <authorList>
            <person name="Ferguson B K."/>
        </authorList>
    </citation>
    <scope>NUCLEOTIDE SEQUENCE [LARGE SCALE GENOMIC DNA]</scope>
</reference>
<name>A0A6H5GML3_9HEMI</name>
<dbReference type="OrthoDB" id="6628575at2759"/>
<dbReference type="GO" id="GO:0071897">
    <property type="term" value="P:DNA biosynthetic process"/>
    <property type="evidence" value="ECO:0007669"/>
    <property type="project" value="UniProtKB-ARBA"/>
</dbReference>
<protein>
    <recommendedName>
        <fullName evidence="1">Reverse transcriptase domain-containing protein</fullName>
    </recommendedName>
</protein>
<evidence type="ECO:0000313" key="2">
    <source>
        <dbReference type="EMBL" id="CAB0005224.1"/>
    </source>
</evidence>